<evidence type="ECO:0000256" key="3">
    <source>
        <dbReference type="ARBA" id="ARBA00022801"/>
    </source>
</evidence>
<dbReference type="InterPro" id="IPR000209">
    <property type="entry name" value="Peptidase_S8/S53_dom"/>
</dbReference>
<keyword evidence="10" id="KW-1185">Reference proteome</keyword>
<protein>
    <recommendedName>
        <fullName evidence="11">T9SS type A sorting domain-containing protein</fullName>
    </recommendedName>
</protein>
<name>A0ABP8IZ85_9BACT</name>
<comment type="similarity">
    <text evidence="1 5">Belongs to the peptidase S8 family.</text>
</comment>
<gene>
    <name evidence="9" type="ORF">GCM10023186_21290</name>
</gene>
<evidence type="ECO:0000256" key="1">
    <source>
        <dbReference type="ARBA" id="ARBA00011073"/>
    </source>
</evidence>
<dbReference type="RefSeq" id="WP_345224007.1">
    <property type="nucleotide sequence ID" value="NZ_BAABHA010000004.1"/>
</dbReference>
<evidence type="ECO:0000256" key="6">
    <source>
        <dbReference type="SAM" id="SignalP"/>
    </source>
</evidence>
<dbReference type="Proteomes" id="UP001500454">
    <property type="component" value="Unassembled WGS sequence"/>
</dbReference>
<accession>A0ABP8IZ85</accession>
<evidence type="ECO:0000256" key="4">
    <source>
        <dbReference type="ARBA" id="ARBA00022825"/>
    </source>
</evidence>
<feature type="signal peptide" evidence="6">
    <location>
        <begin position="1"/>
        <end position="23"/>
    </location>
</feature>
<dbReference type="InterPro" id="IPR036852">
    <property type="entry name" value="Peptidase_S8/S53_dom_sf"/>
</dbReference>
<dbReference type="Gene3D" id="3.40.50.200">
    <property type="entry name" value="Peptidase S8/S53 domain"/>
    <property type="match status" value="1"/>
</dbReference>
<evidence type="ECO:0000259" key="8">
    <source>
        <dbReference type="Pfam" id="PF18962"/>
    </source>
</evidence>
<dbReference type="InterPro" id="IPR050131">
    <property type="entry name" value="Peptidase_S8_subtilisin-like"/>
</dbReference>
<organism evidence="9 10">
    <name type="scientific">Hymenobacter koreensis</name>
    <dbReference type="NCBI Taxonomy" id="1084523"/>
    <lineage>
        <taxon>Bacteria</taxon>
        <taxon>Pseudomonadati</taxon>
        <taxon>Bacteroidota</taxon>
        <taxon>Cytophagia</taxon>
        <taxon>Cytophagales</taxon>
        <taxon>Hymenobacteraceae</taxon>
        <taxon>Hymenobacter</taxon>
    </lineage>
</organism>
<dbReference type="PANTHER" id="PTHR43806">
    <property type="entry name" value="PEPTIDASE S8"/>
    <property type="match status" value="1"/>
</dbReference>
<feature type="domain" description="Peptidase S8/S53" evidence="7">
    <location>
        <begin position="160"/>
        <end position="419"/>
    </location>
</feature>
<evidence type="ECO:0000313" key="10">
    <source>
        <dbReference type="Proteomes" id="UP001500454"/>
    </source>
</evidence>
<dbReference type="SUPFAM" id="SSF52743">
    <property type="entry name" value="Subtilisin-like"/>
    <property type="match status" value="1"/>
</dbReference>
<dbReference type="PANTHER" id="PTHR43806:SF11">
    <property type="entry name" value="CEREVISIN-RELATED"/>
    <property type="match status" value="1"/>
</dbReference>
<sequence length="936" mass="98731">MKHALFLLLAAFSWLSISDSVQAQSTGLGAATPSPTLPGAVVFKLSPGQPLSKVETALQQLSASGLRQKFPRAVPPSPEKPGSVELRTIYQFSYPPETPLSKVRQALLSTGAVEYVEPLYQRQPLYQPNDPFADSTRAGGQYYLKNIRAYGGWDISKGDSSVVIGITDTGTMFTHQDLRGQEKRNYADPINGLDDDQDGFVDNFRGWDTGDNDNDPTTARGGANGHGVLVAGCSSARPDNGRGIAGVGFKCRYLPIKIYGTRPGGAFGGFEGIVYAADHGCKVINASWGGPGGKSKFEQDAISYAAINRDAVVVVAAGNTNAELDFYPSSYENVVSVAALEPNDTKGLSNTYSYHVDLSAPGQQILTTVYTNDSTYTPVGGSSFAAPLVAGAAGLVRSQYPQLTGAQVAALLRQTTDDIYSIGTNATYLGRLGTGRLNVKRALAAALTARAVQVRSQLSVARLIPASSAQLTLTVQNLLQPVQGLTLTVTSLSPALSITSGSTATLGNLATNGTATAPLQLSVAASAAPNSRGVLRCRFTGAGGFQDDQYIVLELNPDYVVLTASDLHLTVTSRGNLAYEGQDADIGAGITYRNSTILLSEGGLMVATGPARVADRLRGTPRSRSDEDFFRLQPLRFLPAVGTDQRAQGTFQDSLPSLTNGRSIGVRVRQRALAWATPADRDYAVVEYTLRNLTADTLRPLHAGLFMDWDVPAESGRNVAAWDSTRALGYVFDVLRPTLYTGVKLLGPSATTAASYYAFDNNAAVTTPVALRDGFSTAEKFLTLSSGTRQRTAGGTAGADVSHVVGAVLRKLAPNDSVTVAFAVLAAPSLSQLQAAADAAQVRYLQVLPTRTMASTAAAWQVYPNPASTIVHVAPPSTGVRLTQARLLDTTGRLVKQWSGSSPLTSLDVSGLAPGLYVLQLESAAGISAHKLSLRP</sequence>
<evidence type="ECO:0008006" key="11">
    <source>
        <dbReference type="Google" id="ProtNLM"/>
    </source>
</evidence>
<dbReference type="InterPro" id="IPR026444">
    <property type="entry name" value="Secre_tail"/>
</dbReference>
<dbReference type="NCBIfam" id="TIGR04183">
    <property type="entry name" value="Por_Secre_tail"/>
    <property type="match status" value="1"/>
</dbReference>
<feature type="chain" id="PRO_5046220912" description="T9SS type A sorting domain-containing protein" evidence="6">
    <location>
        <begin position="24"/>
        <end position="936"/>
    </location>
</feature>
<dbReference type="EMBL" id="BAABHA010000004">
    <property type="protein sequence ID" value="GAA4381643.1"/>
    <property type="molecule type" value="Genomic_DNA"/>
</dbReference>
<evidence type="ECO:0000256" key="5">
    <source>
        <dbReference type="PROSITE-ProRule" id="PRU01240"/>
    </source>
</evidence>
<feature type="active site" description="Charge relay system" evidence="5">
    <location>
        <position position="226"/>
    </location>
</feature>
<dbReference type="InterPro" id="IPR015500">
    <property type="entry name" value="Peptidase_S8_subtilisin-rel"/>
</dbReference>
<feature type="domain" description="Secretion system C-terminal sorting" evidence="8">
    <location>
        <begin position="862"/>
        <end position="932"/>
    </location>
</feature>
<dbReference type="PROSITE" id="PS51892">
    <property type="entry name" value="SUBTILASE"/>
    <property type="match status" value="1"/>
</dbReference>
<proteinExistence type="inferred from homology"/>
<dbReference type="Pfam" id="PF18962">
    <property type="entry name" value="Por_Secre_tail"/>
    <property type="match status" value="1"/>
</dbReference>
<keyword evidence="3 5" id="KW-0378">Hydrolase</keyword>
<keyword evidence="4 5" id="KW-0720">Serine protease</keyword>
<evidence type="ECO:0000313" key="9">
    <source>
        <dbReference type="EMBL" id="GAA4381643.1"/>
    </source>
</evidence>
<feature type="active site" description="Charge relay system" evidence="5">
    <location>
        <position position="383"/>
    </location>
</feature>
<keyword evidence="6" id="KW-0732">Signal</keyword>
<evidence type="ECO:0000259" key="7">
    <source>
        <dbReference type="Pfam" id="PF00082"/>
    </source>
</evidence>
<dbReference type="Pfam" id="PF00082">
    <property type="entry name" value="Peptidase_S8"/>
    <property type="match status" value="1"/>
</dbReference>
<reference evidence="10" key="1">
    <citation type="journal article" date="2019" name="Int. J. Syst. Evol. Microbiol.">
        <title>The Global Catalogue of Microorganisms (GCM) 10K type strain sequencing project: providing services to taxonomists for standard genome sequencing and annotation.</title>
        <authorList>
            <consortium name="The Broad Institute Genomics Platform"/>
            <consortium name="The Broad Institute Genome Sequencing Center for Infectious Disease"/>
            <person name="Wu L."/>
            <person name="Ma J."/>
        </authorList>
    </citation>
    <scope>NUCLEOTIDE SEQUENCE [LARGE SCALE GENOMIC DNA]</scope>
    <source>
        <strain evidence="10">JCM 17924</strain>
    </source>
</reference>
<keyword evidence="2 5" id="KW-0645">Protease</keyword>
<evidence type="ECO:0000256" key="2">
    <source>
        <dbReference type="ARBA" id="ARBA00022670"/>
    </source>
</evidence>
<feature type="active site" description="Charge relay system" evidence="5">
    <location>
        <position position="168"/>
    </location>
</feature>
<dbReference type="PRINTS" id="PR00723">
    <property type="entry name" value="SUBTILISIN"/>
</dbReference>
<comment type="caution">
    <text evidence="9">The sequence shown here is derived from an EMBL/GenBank/DDBJ whole genome shotgun (WGS) entry which is preliminary data.</text>
</comment>